<keyword evidence="2" id="KW-0934">Plastid</keyword>
<protein>
    <submittedName>
        <fullName evidence="2">NADH-quinone oxidoreductase subunit C</fullName>
    </submittedName>
</protein>
<dbReference type="EMBL" id="MW375126">
    <property type="protein sequence ID" value="QYK18521.1"/>
    <property type="molecule type" value="Genomic_DNA"/>
</dbReference>
<keyword evidence="1" id="KW-0472">Membrane</keyword>
<dbReference type="AlphaFoldDB" id="A0A8F9RQS4"/>
<geneLocation type="chloroplast" evidence="2"/>
<accession>A0A8F9RQS4</accession>
<reference evidence="2" key="1">
    <citation type="submission" date="2020-12" db="EMBL/GenBank/DDBJ databases">
        <title>Pleurothallidinae phylogenomics.</title>
        <authorList>
            <person name="Mauad A.V.S.R."/>
            <person name="Vieira L.N."/>
            <person name="de Baura V.A."/>
            <person name="Balsanelli E."/>
            <person name="de Souza E.M."/>
            <person name="Chase M.W."/>
            <person name="Smidt E.C."/>
        </authorList>
    </citation>
    <scope>NUCLEOTIDE SEQUENCE</scope>
</reference>
<keyword evidence="1" id="KW-1133">Transmembrane helix</keyword>
<evidence type="ECO:0000256" key="1">
    <source>
        <dbReference type="SAM" id="Phobius"/>
    </source>
</evidence>
<proteinExistence type="predicted"/>
<gene>
    <name evidence="2" type="primary">ndhJ</name>
    <name evidence="2" type="ORF">DRYLI_Cp024</name>
</gene>
<feature type="transmembrane region" description="Helical" evidence="1">
    <location>
        <begin position="32"/>
        <end position="49"/>
    </location>
</feature>
<evidence type="ECO:0000313" key="2">
    <source>
        <dbReference type="EMBL" id="QYK18521.1"/>
    </source>
</evidence>
<name>A0A8F9RQS4_9ASPA</name>
<organism evidence="2">
    <name type="scientific">Dryadella lilliputiana</name>
    <dbReference type="NCBI Taxonomy" id="2706257"/>
    <lineage>
        <taxon>Eukaryota</taxon>
        <taxon>Viridiplantae</taxon>
        <taxon>Streptophyta</taxon>
        <taxon>Embryophyta</taxon>
        <taxon>Tracheophyta</taxon>
        <taxon>Spermatophyta</taxon>
        <taxon>Magnoliopsida</taxon>
        <taxon>Liliopsida</taxon>
        <taxon>Asparagales</taxon>
        <taxon>Orchidaceae</taxon>
        <taxon>Epidendroideae</taxon>
        <taxon>Epidendreae</taxon>
        <taxon>Pleurothallidinae</taxon>
        <taxon>Dryadella</taxon>
    </lineage>
</organism>
<keyword evidence="1" id="KW-0812">Transmembrane</keyword>
<keyword evidence="2" id="KW-0150">Chloroplast</keyword>
<sequence>MQVHLSDWLVKHDLIHRSLGFDCRGDKEKPRIGIPLLSFHMYMVTIIYAPSVPMM</sequence>